<dbReference type="AlphaFoldDB" id="A0A150J4F4"/>
<reference evidence="2 3" key="1">
    <citation type="journal article" date="2016" name="ISME J.">
        <title>Chasing the elusive Euryarchaeota class WSA2: genomes reveal a uniquely fastidious methyl-reducing methanogen.</title>
        <authorList>
            <person name="Nobu M.K."/>
            <person name="Narihiro T."/>
            <person name="Kuroda K."/>
            <person name="Mei R."/>
            <person name="Liu W.T."/>
        </authorList>
    </citation>
    <scope>NUCLEOTIDE SEQUENCE [LARGE SCALE GENOMIC DNA]</scope>
    <source>
        <strain evidence="2">U1lsi0528_Bin055</strain>
    </source>
</reference>
<feature type="transmembrane region" description="Helical" evidence="1">
    <location>
        <begin position="146"/>
        <end position="171"/>
    </location>
</feature>
<accession>A0A150J4F4</accession>
<comment type="caution">
    <text evidence="2">The sequence shown here is derived from an EMBL/GenBank/DDBJ whole genome shotgun (WGS) entry which is preliminary data.</text>
</comment>
<dbReference type="Proteomes" id="UP000075398">
    <property type="component" value="Unassembled WGS sequence"/>
</dbReference>
<keyword evidence="1" id="KW-0812">Transmembrane</keyword>
<organism evidence="2 3">
    <name type="scientific">Candidatus Methanofastidiosum methylothiophilum</name>
    <dbReference type="NCBI Taxonomy" id="1705564"/>
    <lineage>
        <taxon>Archaea</taxon>
        <taxon>Methanobacteriati</taxon>
        <taxon>Methanobacteriota</taxon>
        <taxon>Stenosarchaea group</taxon>
        <taxon>Candidatus Methanofastidiosia</taxon>
        <taxon>Candidatus Methanofastidiosales</taxon>
        <taxon>Candidatus Methanofastidiosaceae</taxon>
        <taxon>Candidatus Methanofastidiosum</taxon>
    </lineage>
</organism>
<protein>
    <recommendedName>
        <fullName evidence="4">QueT transporter</fullName>
    </recommendedName>
</protein>
<evidence type="ECO:0000256" key="1">
    <source>
        <dbReference type="SAM" id="Phobius"/>
    </source>
</evidence>
<gene>
    <name evidence="2" type="ORF">AMQ22_00971</name>
</gene>
<keyword evidence="1" id="KW-0472">Membrane</keyword>
<evidence type="ECO:0000313" key="3">
    <source>
        <dbReference type="Proteomes" id="UP000075398"/>
    </source>
</evidence>
<feature type="transmembrane region" description="Helical" evidence="1">
    <location>
        <begin position="82"/>
        <end position="102"/>
    </location>
</feature>
<feature type="transmembrane region" description="Helical" evidence="1">
    <location>
        <begin position="51"/>
        <end position="70"/>
    </location>
</feature>
<name>A0A150J4F4_9EURY</name>
<evidence type="ECO:0008006" key="4">
    <source>
        <dbReference type="Google" id="ProtNLM"/>
    </source>
</evidence>
<feature type="transmembrane region" description="Helical" evidence="1">
    <location>
        <begin position="21"/>
        <end position="39"/>
    </location>
</feature>
<keyword evidence="1" id="KW-1133">Transmembrane helix</keyword>
<proteinExistence type="predicted"/>
<dbReference type="EMBL" id="LNGC01000033">
    <property type="protein sequence ID" value="KYC52109.1"/>
    <property type="molecule type" value="Genomic_DNA"/>
</dbReference>
<sequence>MKKLRNSFKPLIKINLMNKKIMLILISCISAGILTYVNIPLQWGNPNLGTTPVSIVSIFTPLGGIITALVKGISSSIYTGRTYVEMAAGVGDALMALLTFYLVKKIGKEKAIIVGQFSRYIFTSTLVAISVSFFRDKNINEIPIIWIDMFPAITISIILNIVATIIILKIFGDKINNYLYSIHKETSS</sequence>
<feature type="transmembrane region" description="Helical" evidence="1">
    <location>
        <begin position="117"/>
        <end position="134"/>
    </location>
</feature>
<evidence type="ECO:0000313" key="2">
    <source>
        <dbReference type="EMBL" id="KYC52109.1"/>
    </source>
</evidence>